<feature type="compositionally biased region" description="Pro residues" evidence="1">
    <location>
        <begin position="1"/>
        <end position="16"/>
    </location>
</feature>
<reference evidence="2" key="1">
    <citation type="submission" date="2013-03" db="EMBL/GenBank/DDBJ databases">
        <title>Immune-Related transcriptome of Coptotermes formosanus Shiraki workers: the defense mechanism.</title>
        <authorList>
            <person name="Hussain A."/>
            <person name="Li Y.F."/>
            <person name="Wen S.Y."/>
        </authorList>
    </citation>
    <scope>NUCLEOTIDE SEQUENCE</scope>
</reference>
<organism evidence="2">
    <name type="scientific">Coptotermes formosanus</name>
    <name type="common">Formosan subterranean termite</name>
    <dbReference type="NCBI Taxonomy" id="36987"/>
    <lineage>
        <taxon>Eukaryota</taxon>
        <taxon>Metazoa</taxon>
        <taxon>Ecdysozoa</taxon>
        <taxon>Arthropoda</taxon>
        <taxon>Hexapoda</taxon>
        <taxon>Insecta</taxon>
        <taxon>Pterygota</taxon>
        <taxon>Neoptera</taxon>
        <taxon>Polyneoptera</taxon>
        <taxon>Dictyoptera</taxon>
        <taxon>Blattodea</taxon>
        <taxon>Blattoidea</taxon>
        <taxon>Termitoidae</taxon>
        <taxon>Rhinotermitidae</taxon>
        <taxon>Coptotermes</taxon>
    </lineage>
</organism>
<proteinExistence type="evidence at transcript level"/>
<feature type="compositionally biased region" description="Basic and acidic residues" evidence="1">
    <location>
        <begin position="41"/>
        <end position="57"/>
    </location>
</feature>
<sequence length="227" mass="26280">MPPPPGTKTNVLPPPGIKTNVPLPGIKPNVPPSRDQLPADSESKPPPEEGGLDKNTKKMMKEDGIKNWEKAVDDFKSNLQGWTTSYPTLKDSFIKNIKDNKGEVPAEDVRESVLKAHILLFRCMFERMVAFWRFMPSKKQMKRLETIKDEIQQIDTDNLKEQLKKKRHSVYQEYEKICAHYQEFVKMIQDKYEGKILFFVEDTTESESPDYYMFDAAQSLIALHPLF</sequence>
<dbReference type="AlphaFoldDB" id="R4UL81"/>
<name>R4UL81_COPFO</name>
<evidence type="ECO:0000256" key="1">
    <source>
        <dbReference type="SAM" id="MobiDB-lite"/>
    </source>
</evidence>
<evidence type="ECO:0000313" key="2">
    <source>
        <dbReference type="EMBL" id="AGM32889.1"/>
    </source>
</evidence>
<accession>R4UL81</accession>
<protein>
    <submittedName>
        <fullName evidence="2">Uncharacterized protein</fullName>
    </submittedName>
</protein>
<dbReference type="EMBL" id="KC741065">
    <property type="protein sequence ID" value="AGM32889.1"/>
    <property type="molecule type" value="mRNA"/>
</dbReference>
<feature type="region of interest" description="Disordered" evidence="1">
    <location>
        <begin position="1"/>
        <end position="57"/>
    </location>
</feature>